<dbReference type="InterPro" id="IPR011047">
    <property type="entry name" value="Quinoprotein_ADH-like_sf"/>
</dbReference>
<dbReference type="InterPro" id="IPR015943">
    <property type="entry name" value="WD40/YVTN_repeat-like_dom_sf"/>
</dbReference>
<protein>
    <submittedName>
        <fullName evidence="1">Uncharacterized protein</fullName>
    </submittedName>
</protein>
<sequence length="328" mass="34003">MLPIMAVALAVAACTPDVVDPNDAISMGSAQPVASPPSAHPDGQLLQFDTIVDVDQTNDLIGVRTPDALYVGTSAQFEENRVEEFKLEDACGEVSANAGQFAVGCGDFIAIINREGLQKVATDHPVTVATVASDGSVLAGSDSAKSVWLYSNGELKKEFSVARETDQLQAVPVDGGADSVVRVNTFDTTIQDLDWGTGRQGATLRAGLGVGKVAAGEHGLVLAADATGNQLLVYTTNEVIRLQQSVPVPSGAWDVAWDSANKLAWVTSTERNLATAYDISHGVPVERAQVSTVPDAQSIAALSDGTLIIGSASGSGLQIVSTESIEAK</sequence>
<dbReference type="AlphaFoldDB" id="A0AAW5HTF2"/>
<reference evidence="1 2" key="1">
    <citation type="submission" date="2021-01" db="EMBL/GenBank/DDBJ databases">
        <title>Identification and Characterization of Corynebacterium sp.</title>
        <authorList>
            <person name="Luo Q."/>
            <person name="Qu P."/>
            <person name="Chen Q."/>
        </authorList>
    </citation>
    <scope>NUCLEOTIDE SEQUENCE [LARGE SCALE GENOMIC DNA]</scope>
    <source>
        <strain evidence="1 2">MC-18</strain>
    </source>
</reference>
<evidence type="ECO:0000313" key="2">
    <source>
        <dbReference type="Proteomes" id="UP001205920"/>
    </source>
</evidence>
<organism evidence="1 2">
    <name type="scientific">Corynebacterium lipophilum</name>
    <dbReference type="NCBI Taxonomy" id="2804918"/>
    <lineage>
        <taxon>Bacteria</taxon>
        <taxon>Bacillati</taxon>
        <taxon>Actinomycetota</taxon>
        <taxon>Actinomycetes</taxon>
        <taxon>Mycobacteriales</taxon>
        <taxon>Corynebacteriaceae</taxon>
        <taxon>Corynebacterium</taxon>
    </lineage>
</organism>
<name>A0AAW5HTF2_9CORY</name>
<evidence type="ECO:0000313" key="1">
    <source>
        <dbReference type="EMBL" id="MCO6393703.1"/>
    </source>
</evidence>
<dbReference type="Proteomes" id="UP001205920">
    <property type="component" value="Unassembled WGS sequence"/>
</dbReference>
<accession>A0AAW5HTF2</accession>
<gene>
    <name evidence="1" type="ORF">JMN37_01710</name>
</gene>
<proteinExistence type="predicted"/>
<dbReference type="SUPFAM" id="SSF50998">
    <property type="entry name" value="Quinoprotein alcohol dehydrogenase-like"/>
    <property type="match status" value="1"/>
</dbReference>
<dbReference type="Gene3D" id="2.130.10.10">
    <property type="entry name" value="YVTN repeat-like/Quinoprotein amine dehydrogenase"/>
    <property type="match status" value="1"/>
</dbReference>
<keyword evidence="2" id="KW-1185">Reference proteome</keyword>
<comment type="caution">
    <text evidence="1">The sequence shown here is derived from an EMBL/GenBank/DDBJ whole genome shotgun (WGS) entry which is preliminary data.</text>
</comment>
<dbReference type="EMBL" id="JAEUWV010000001">
    <property type="protein sequence ID" value="MCO6393703.1"/>
    <property type="molecule type" value="Genomic_DNA"/>
</dbReference>